<protein>
    <submittedName>
        <fullName evidence="2">Uncharacterized protein</fullName>
    </submittedName>
</protein>
<proteinExistence type="predicted"/>
<organism evidence="2 3">
    <name type="scientific">Abeliophyllum distichum</name>
    <dbReference type="NCBI Taxonomy" id="126358"/>
    <lineage>
        <taxon>Eukaryota</taxon>
        <taxon>Viridiplantae</taxon>
        <taxon>Streptophyta</taxon>
        <taxon>Embryophyta</taxon>
        <taxon>Tracheophyta</taxon>
        <taxon>Spermatophyta</taxon>
        <taxon>Magnoliopsida</taxon>
        <taxon>eudicotyledons</taxon>
        <taxon>Gunneridae</taxon>
        <taxon>Pentapetalae</taxon>
        <taxon>asterids</taxon>
        <taxon>lamiids</taxon>
        <taxon>Lamiales</taxon>
        <taxon>Oleaceae</taxon>
        <taxon>Forsythieae</taxon>
        <taxon>Abeliophyllum</taxon>
    </lineage>
</organism>
<reference evidence="3" key="1">
    <citation type="submission" date="2024-07" db="EMBL/GenBank/DDBJ databases">
        <title>Two chromosome-level genome assemblies of Korean endemic species Abeliophyllum distichum and Forsythia ovata (Oleaceae).</title>
        <authorList>
            <person name="Jang H."/>
        </authorList>
    </citation>
    <scope>NUCLEOTIDE SEQUENCE [LARGE SCALE GENOMIC DNA]</scope>
</reference>
<feature type="region of interest" description="Disordered" evidence="1">
    <location>
        <begin position="1"/>
        <end position="33"/>
    </location>
</feature>
<evidence type="ECO:0000256" key="1">
    <source>
        <dbReference type="SAM" id="MobiDB-lite"/>
    </source>
</evidence>
<dbReference type="AlphaFoldDB" id="A0ABD1URS1"/>
<feature type="region of interest" description="Disordered" evidence="1">
    <location>
        <begin position="47"/>
        <end position="162"/>
    </location>
</feature>
<feature type="compositionally biased region" description="Polar residues" evidence="1">
    <location>
        <begin position="16"/>
        <end position="25"/>
    </location>
</feature>
<comment type="caution">
    <text evidence="2">The sequence shown here is derived from an EMBL/GenBank/DDBJ whole genome shotgun (WGS) entry which is preliminary data.</text>
</comment>
<feature type="compositionally biased region" description="Basic residues" evidence="1">
    <location>
        <begin position="149"/>
        <end position="162"/>
    </location>
</feature>
<feature type="compositionally biased region" description="Basic and acidic residues" evidence="1">
    <location>
        <begin position="48"/>
        <end position="71"/>
    </location>
</feature>
<dbReference type="Proteomes" id="UP001604336">
    <property type="component" value="Unassembled WGS sequence"/>
</dbReference>
<feature type="compositionally biased region" description="Basic residues" evidence="1">
    <location>
        <begin position="116"/>
        <end position="131"/>
    </location>
</feature>
<sequence length="162" mass="18337">MASMQCDKPCEKTNNHVHVQSSSHKTNTEHSFADKVKEVAHSAGKMFGNEHKNQENHGHKHVHAPEHRIGETNKQSAGSGLNGTTTTHHAAAKTEKKKKEGNGNNCMPMILDHMNMHKNKNKTHKKKNKERKHTDSIDSSSSDSDNYARKKKVRLYSKRLNR</sequence>
<feature type="compositionally biased region" description="Basic and acidic residues" evidence="1">
    <location>
        <begin position="92"/>
        <end position="101"/>
    </location>
</feature>
<name>A0ABD1URS1_9LAMI</name>
<keyword evidence="3" id="KW-1185">Reference proteome</keyword>
<dbReference type="EMBL" id="JBFOLK010000003">
    <property type="protein sequence ID" value="KAL2527704.1"/>
    <property type="molecule type" value="Genomic_DNA"/>
</dbReference>
<accession>A0ABD1URS1</accession>
<evidence type="ECO:0000313" key="3">
    <source>
        <dbReference type="Proteomes" id="UP001604336"/>
    </source>
</evidence>
<gene>
    <name evidence="2" type="ORF">Adt_12758</name>
</gene>
<evidence type="ECO:0000313" key="2">
    <source>
        <dbReference type="EMBL" id="KAL2527704.1"/>
    </source>
</evidence>